<protein>
    <submittedName>
        <fullName evidence="3">Enoyl-CoA hydratase</fullName>
    </submittedName>
</protein>
<dbReference type="PANTHER" id="PTHR11941:SF54">
    <property type="entry name" value="ENOYL-COA HYDRATASE, MITOCHONDRIAL"/>
    <property type="match status" value="1"/>
</dbReference>
<dbReference type="CDD" id="cd06558">
    <property type="entry name" value="crotonase-like"/>
    <property type="match status" value="1"/>
</dbReference>
<dbReference type="InterPro" id="IPR029045">
    <property type="entry name" value="ClpP/crotonase-like_dom_sf"/>
</dbReference>
<dbReference type="InterPro" id="IPR001753">
    <property type="entry name" value="Enoyl-CoA_hydra/iso"/>
</dbReference>
<name>A0A328C4W8_9DELT</name>
<dbReference type="Gene3D" id="1.10.12.10">
    <property type="entry name" value="Lyase 2-enoyl-coa Hydratase, Chain A, domain 2"/>
    <property type="match status" value="1"/>
</dbReference>
<proteinExistence type="inferred from homology"/>
<comment type="caution">
    <text evidence="3">The sequence shown here is derived from an EMBL/GenBank/DDBJ whole genome shotgun (WGS) entry which is preliminary data.</text>
</comment>
<reference evidence="3 4" key="1">
    <citation type="submission" date="2018-05" db="EMBL/GenBank/DDBJ databases">
        <title>Lujinxingia marina gen. nov. sp. nov., a new facultative anaerobic member of the class Deltaproteobacteria, and proposal of Lujinxingaceae fam. nov.</title>
        <authorList>
            <person name="Li C.-M."/>
        </authorList>
    </citation>
    <scope>NUCLEOTIDE SEQUENCE [LARGE SCALE GENOMIC DNA]</scope>
    <source>
        <strain evidence="3 4">B210</strain>
    </source>
</reference>
<dbReference type="GO" id="GO:0016836">
    <property type="term" value="F:hydro-lyase activity"/>
    <property type="evidence" value="ECO:0007669"/>
    <property type="project" value="UniProtKB-ARBA"/>
</dbReference>
<evidence type="ECO:0000256" key="2">
    <source>
        <dbReference type="ARBA" id="ARBA00023239"/>
    </source>
</evidence>
<dbReference type="SUPFAM" id="SSF52096">
    <property type="entry name" value="ClpP/crotonase"/>
    <property type="match status" value="1"/>
</dbReference>
<dbReference type="AlphaFoldDB" id="A0A328C4W8"/>
<keyword evidence="2" id="KW-0456">Lyase</keyword>
<evidence type="ECO:0000313" key="4">
    <source>
        <dbReference type="Proteomes" id="UP000249169"/>
    </source>
</evidence>
<comment type="similarity">
    <text evidence="1">Belongs to the enoyl-CoA hydratase/isomerase family.</text>
</comment>
<sequence>MGSTKVAYDVLKREQDDQGICTLTLDRPESMNALNGELVDALWETFYALRHDDSVRVVILSASGRAFCAGADLAERRGMSEAQVRKRIDDYHQCFNAIAGLPKPTICAINGYAFGGGLELALACDLRLVDEATQIGLTELRLGIIPGAGGTQRLTRLVGAARAKELIFTAARLTGREALAFGLVNDALPAEGLMVRARELAEQMLLSAPIALKQAKLAIDTGAQVDLHSGLALESAAYAVTLPTEDRVEGLAAFKEKRKPNFKGK</sequence>
<gene>
    <name evidence="3" type="ORF">DL240_10630</name>
</gene>
<dbReference type="OrthoDB" id="5365311at2"/>
<dbReference type="FunFam" id="3.90.226.10:FF:000009">
    <property type="entry name" value="Carnitinyl-CoA dehydratase"/>
    <property type="match status" value="1"/>
</dbReference>
<dbReference type="Proteomes" id="UP000249169">
    <property type="component" value="Unassembled WGS sequence"/>
</dbReference>
<dbReference type="PANTHER" id="PTHR11941">
    <property type="entry name" value="ENOYL-COA HYDRATASE-RELATED"/>
    <property type="match status" value="1"/>
</dbReference>
<evidence type="ECO:0000313" key="3">
    <source>
        <dbReference type="EMBL" id="RAL22299.1"/>
    </source>
</evidence>
<dbReference type="InterPro" id="IPR014748">
    <property type="entry name" value="Enoyl-CoA_hydra_C"/>
</dbReference>
<keyword evidence="4" id="KW-1185">Reference proteome</keyword>
<dbReference type="Gene3D" id="3.90.226.10">
    <property type="entry name" value="2-enoyl-CoA Hydratase, Chain A, domain 1"/>
    <property type="match status" value="1"/>
</dbReference>
<dbReference type="Pfam" id="PF00378">
    <property type="entry name" value="ECH_1"/>
    <property type="match status" value="1"/>
</dbReference>
<dbReference type="RefSeq" id="WP_111729870.1">
    <property type="nucleotide sequence ID" value="NZ_QHKO01000004.1"/>
</dbReference>
<evidence type="ECO:0000256" key="1">
    <source>
        <dbReference type="ARBA" id="ARBA00005254"/>
    </source>
</evidence>
<organism evidence="3 4">
    <name type="scientific">Lujinxingia litoralis</name>
    <dbReference type="NCBI Taxonomy" id="2211119"/>
    <lineage>
        <taxon>Bacteria</taxon>
        <taxon>Deltaproteobacteria</taxon>
        <taxon>Bradymonadales</taxon>
        <taxon>Lujinxingiaceae</taxon>
        <taxon>Lujinxingia</taxon>
    </lineage>
</organism>
<accession>A0A328C4W8</accession>
<dbReference type="FunFam" id="1.10.12.10:FF:000001">
    <property type="entry name" value="Probable enoyl-CoA hydratase, mitochondrial"/>
    <property type="match status" value="1"/>
</dbReference>
<dbReference type="GO" id="GO:0006635">
    <property type="term" value="P:fatty acid beta-oxidation"/>
    <property type="evidence" value="ECO:0007669"/>
    <property type="project" value="TreeGrafter"/>
</dbReference>
<dbReference type="EMBL" id="QHKO01000004">
    <property type="protein sequence ID" value="RAL22299.1"/>
    <property type="molecule type" value="Genomic_DNA"/>
</dbReference>